<gene>
    <name evidence="2" type="ORF">N825_31045</name>
</gene>
<sequence length="260" mass="28251">MSGRFLVPRSTIVSLTLLAYICLGPAAAAREAQASPIGLPSQVLGAPPDPAGDRPDWLGRAVALFDRGALSNERNGGRPLTKWTAEIDIAVRGDAAATWLPRVEEIAAELAELTGRVITVHDDPLWAGDIDVHVTNHAGYWPFLVDPVDGRRDQPFTCVALPSALDGEMRGSRIHINAGVLPPRTVRACLMEEIFQSMGFFGESSDEPSSLLDDDIGYQELGSLDRLLLRTLYDPRLSAGMERTQALTVARRIMAEQLSR</sequence>
<dbReference type="EMBL" id="AVFL01000005">
    <property type="protein sequence ID" value="EWY41242.1"/>
    <property type="molecule type" value="Genomic_DNA"/>
</dbReference>
<dbReference type="RefSeq" id="WP_198038242.1">
    <property type="nucleotide sequence ID" value="NZ_AVFL01000005.1"/>
</dbReference>
<protein>
    <recommendedName>
        <fullName evidence="4">DUF2927 domain-containing protein</fullName>
    </recommendedName>
</protein>
<dbReference type="InterPro" id="IPR021323">
    <property type="entry name" value="DUF2927"/>
</dbReference>
<name>W9H997_9PROT</name>
<evidence type="ECO:0000256" key="1">
    <source>
        <dbReference type="SAM" id="SignalP"/>
    </source>
</evidence>
<dbReference type="Pfam" id="PF11150">
    <property type="entry name" value="DUF2927"/>
    <property type="match status" value="1"/>
</dbReference>
<organism evidence="2 3">
    <name type="scientific">Skermanella stibiiresistens SB22</name>
    <dbReference type="NCBI Taxonomy" id="1385369"/>
    <lineage>
        <taxon>Bacteria</taxon>
        <taxon>Pseudomonadati</taxon>
        <taxon>Pseudomonadota</taxon>
        <taxon>Alphaproteobacteria</taxon>
        <taxon>Rhodospirillales</taxon>
        <taxon>Azospirillaceae</taxon>
        <taxon>Skermanella</taxon>
    </lineage>
</organism>
<feature type="chain" id="PRO_5004920955" description="DUF2927 domain-containing protein" evidence="1">
    <location>
        <begin position="29"/>
        <end position="260"/>
    </location>
</feature>
<accession>W9H997</accession>
<comment type="caution">
    <text evidence="2">The sequence shown here is derived from an EMBL/GenBank/DDBJ whole genome shotgun (WGS) entry which is preliminary data.</text>
</comment>
<keyword evidence="1" id="KW-0732">Signal</keyword>
<evidence type="ECO:0000313" key="3">
    <source>
        <dbReference type="Proteomes" id="UP000019486"/>
    </source>
</evidence>
<evidence type="ECO:0008006" key="4">
    <source>
        <dbReference type="Google" id="ProtNLM"/>
    </source>
</evidence>
<evidence type="ECO:0000313" key="2">
    <source>
        <dbReference type="EMBL" id="EWY41242.1"/>
    </source>
</evidence>
<proteinExistence type="predicted"/>
<reference evidence="2 3" key="1">
    <citation type="submission" date="2013-08" db="EMBL/GenBank/DDBJ databases">
        <title>The genome sequence of Skermanella stibiiresistens.</title>
        <authorList>
            <person name="Zhu W."/>
            <person name="Wang G."/>
        </authorList>
    </citation>
    <scope>NUCLEOTIDE SEQUENCE [LARGE SCALE GENOMIC DNA]</scope>
    <source>
        <strain evidence="2 3">SB22</strain>
    </source>
</reference>
<dbReference type="AlphaFoldDB" id="W9H997"/>
<dbReference type="Proteomes" id="UP000019486">
    <property type="component" value="Unassembled WGS sequence"/>
</dbReference>
<dbReference type="STRING" id="1385369.N825_31045"/>
<feature type="signal peptide" evidence="1">
    <location>
        <begin position="1"/>
        <end position="28"/>
    </location>
</feature>
<keyword evidence="3" id="KW-1185">Reference proteome</keyword>